<gene>
    <name evidence="8" type="ORF">D9V34_04020</name>
</gene>
<dbReference type="PANTHER" id="PTHR43133:SF8">
    <property type="entry name" value="RNA POLYMERASE SIGMA FACTOR HI_1459-RELATED"/>
    <property type="match status" value="1"/>
</dbReference>
<dbReference type="InterPro" id="IPR039425">
    <property type="entry name" value="RNA_pol_sigma-70-like"/>
</dbReference>
<dbReference type="GO" id="GO:0003677">
    <property type="term" value="F:DNA binding"/>
    <property type="evidence" value="ECO:0007669"/>
    <property type="project" value="UniProtKB-KW"/>
</dbReference>
<dbReference type="Proteomes" id="UP000269438">
    <property type="component" value="Unassembled WGS sequence"/>
</dbReference>
<evidence type="ECO:0000259" key="6">
    <source>
        <dbReference type="Pfam" id="PF04542"/>
    </source>
</evidence>
<evidence type="ECO:0000256" key="4">
    <source>
        <dbReference type="ARBA" id="ARBA00023125"/>
    </source>
</evidence>
<keyword evidence="9" id="KW-1185">Reference proteome</keyword>
<dbReference type="AlphaFoldDB" id="A0A3L7AVG2"/>
<dbReference type="CDD" id="cd06171">
    <property type="entry name" value="Sigma70_r4"/>
    <property type="match status" value="1"/>
</dbReference>
<evidence type="ECO:0000259" key="7">
    <source>
        <dbReference type="Pfam" id="PF08281"/>
    </source>
</evidence>
<feature type="domain" description="RNA polymerase sigma factor 70 region 4 type 2" evidence="7">
    <location>
        <begin position="102"/>
        <end position="152"/>
    </location>
</feature>
<reference evidence="8 9" key="1">
    <citation type="submission" date="2018-10" db="EMBL/GenBank/DDBJ databases">
        <authorList>
            <person name="Li J."/>
        </authorList>
    </citation>
    <scope>NUCLEOTIDE SEQUENCE [LARGE SCALE GENOMIC DNA]</scope>
    <source>
        <strain evidence="8 9">JCM 11654</strain>
    </source>
</reference>
<evidence type="ECO:0000313" key="8">
    <source>
        <dbReference type="EMBL" id="RLP83975.1"/>
    </source>
</evidence>
<dbReference type="InterPro" id="IPR014284">
    <property type="entry name" value="RNA_pol_sigma-70_dom"/>
</dbReference>
<dbReference type="OrthoDB" id="4184921at2"/>
<dbReference type="RefSeq" id="WP_121687595.1">
    <property type="nucleotide sequence ID" value="NZ_RCUY01000002.1"/>
</dbReference>
<keyword evidence="3" id="KW-0731">Sigma factor</keyword>
<protein>
    <submittedName>
        <fullName evidence="8">RNA polymerase sigma factor</fullName>
    </submittedName>
</protein>
<dbReference type="PANTHER" id="PTHR43133">
    <property type="entry name" value="RNA POLYMERASE ECF-TYPE SIGMA FACTO"/>
    <property type="match status" value="1"/>
</dbReference>
<evidence type="ECO:0000256" key="2">
    <source>
        <dbReference type="ARBA" id="ARBA00023015"/>
    </source>
</evidence>
<dbReference type="Gene3D" id="1.10.1740.10">
    <property type="match status" value="1"/>
</dbReference>
<name>A0A3L7AVG2_9MICO</name>
<keyword evidence="2" id="KW-0805">Transcription regulation</keyword>
<dbReference type="Pfam" id="PF08281">
    <property type="entry name" value="Sigma70_r4_2"/>
    <property type="match status" value="1"/>
</dbReference>
<dbReference type="Pfam" id="PF04542">
    <property type="entry name" value="Sigma70_r2"/>
    <property type="match status" value="1"/>
</dbReference>
<feature type="domain" description="RNA polymerase sigma-70 region 2" evidence="6">
    <location>
        <begin position="13"/>
        <end position="79"/>
    </location>
</feature>
<dbReference type="InterPro" id="IPR013249">
    <property type="entry name" value="RNA_pol_sigma70_r4_t2"/>
</dbReference>
<accession>A0A3L7AVG2</accession>
<dbReference type="SUPFAM" id="SSF88659">
    <property type="entry name" value="Sigma3 and sigma4 domains of RNA polymerase sigma factors"/>
    <property type="match status" value="1"/>
</dbReference>
<dbReference type="GO" id="GO:0016987">
    <property type="term" value="F:sigma factor activity"/>
    <property type="evidence" value="ECO:0007669"/>
    <property type="project" value="UniProtKB-KW"/>
</dbReference>
<dbReference type="GO" id="GO:0006352">
    <property type="term" value="P:DNA-templated transcription initiation"/>
    <property type="evidence" value="ECO:0007669"/>
    <property type="project" value="InterPro"/>
</dbReference>
<evidence type="ECO:0000256" key="5">
    <source>
        <dbReference type="ARBA" id="ARBA00023163"/>
    </source>
</evidence>
<evidence type="ECO:0000256" key="1">
    <source>
        <dbReference type="ARBA" id="ARBA00010641"/>
    </source>
</evidence>
<evidence type="ECO:0000256" key="3">
    <source>
        <dbReference type="ARBA" id="ARBA00023082"/>
    </source>
</evidence>
<evidence type="ECO:0000313" key="9">
    <source>
        <dbReference type="Proteomes" id="UP000269438"/>
    </source>
</evidence>
<sequence>MVSHHLRRGFTQLYEQQYVRVYRFVLRRVDNDADAADLTAETFRRAWERSLSVAKLVTPAWLFVTARNTVGDLYRSRERQQGLFEIVSFHSSLTGSPNEFSEVYAALEALSAEDRELLKLRYWDDLTVDEIAGILGPSSGALWVRLHRARKRFSAHLARELEGTAS</sequence>
<dbReference type="Gene3D" id="1.10.10.10">
    <property type="entry name" value="Winged helix-like DNA-binding domain superfamily/Winged helix DNA-binding domain"/>
    <property type="match status" value="1"/>
</dbReference>
<dbReference type="SUPFAM" id="SSF88946">
    <property type="entry name" value="Sigma2 domain of RNA polymerase sigma factors"/>
    <property type="match status" value="1"/>
</dbReference>
<dbReference type="InterPro" id="IPR036388">
    <property type="entry name" value="WH-like_DNA-bd_sf"/>
</dbReference>
<keyword evidence="4" id="KW-0238">DNA-binding</keyword>
<organism evidence="8 9">
    <name type="scientific">Mycetocola lacteus</name>
    <dbReference type="NCBI Taxonomy" id="76637"/>
    <lineage>
        <taxon>Bacteria</taxon>
        <taxon>Bacillati</taxon>
        <taxon>Actinomycetota</taxon>
        <taxon>Actinomycetes</taxon>
        <taxon>Micrococcales</taxon>
        <taxon>Microbacteriaceae</taxon>
        <taxon>Mycetocola</taxon>
    </lineage>
</organism>
<dbReference type="InterPro" id="IPR013324">
    <property type="entry name" value="RNA_pol_sigma_r3/r4-like"/>
</dbReference>
<proteinExistence type="inferred from homology"/>
<comment type="similarity">
    <text evidence="1">Belongs to the sigma-70 factor family. ECF subfamily.</text>
</comment>
<comment type="caution">
    <text evidence="8">The sequence shown here is derived from an EMBL/GenBank/DDBJ whole genome shotgun (WGS) entry which is preliminary data.</text>
</comment>
<dbReference type="EMBL" id="RCUY01000002">
    <property type="protein sequence ID" value="RLP83975.1"/>
    <property type="molecule type" value="Genomic_DNA"/>
</dbReference>
<keyword evidence="5" id="KW-0804">Transcription</keyword>
<dbReference type="InterPro" id="IPR007627">
    <property type="entry name" value="RNA_pol_sigma70_r2"/>
</dbReference>
<dbReference type="InterPro" id="IPR013325">
    <property type="entry name" value="RNA_pol_sigma_r2"/>
</dbReference>
<dbReference type="NCBIfam" id="TIGR02937">
    <property type="entry name" value="sigma70-ECF"/>
    <property type="match status" value="1"/>
</dbReference>